<dbReference type="EMBL" id="JABZEC010000004">
    <property type="protein sequence ID" value="NVY96534.1"/>
    <property type="molecule type" value="Genomic_DNA"/>
</dbReference>
<feature type="transmembrane region" description="Helical" evidence="1">
    <location>
        <begin position="88"/>
        <end position="105"/>
    </location>
</feature>
<sequence length="291" mass="33311">MLCEFPNGVWADLYFKKIIYLLANALLLEMFLLICWGHFFPVLVLAWILYGISSVLWSGTIDAQIINDLKYLGEGAQVDPFVKNDQRIYFRALILGSLLGGNLYFVIGGQIYILAFGVTLIASGLVIWQYHGLQTWLPAESSPKMTRKIHQHLQTSLQELRTQPRLGMIVLLNVVMQIFFQTHYQLWQAFLLESKFPKAIFSLIYLLFQAISILACSVPLTRLPSRRSWALIFAGSCLLALVFWGRQRWLMALIYLAFVFAYSLLDYPCKTYFAQIISPTRISALTSFNSP</sequence>
<organism evidence="2 3">
    <name type="scientific">Bombilactobacillus apium</name>
    <dbReference type="NCBI Taxonomy" id="2675299"/>
    <lineage>
        <taxon>Bacteria</taxon>
        <taxon>Bacillati</taxon>
        <taxon>Bacillota</taxon>
        <taxon>Bacilli</taxon>
        <taxon>Lactobacillales</taxon>
        <taxon>Lactobacillaceae</taxon>
        <taxon>Bombilactobacillus</taxon>
    </lineage>
</organism>
<dbReference type="PANTHER" id="PTHR23530">
    <property type="entry name" value="TRANSPORT PROTEIN-RELATED"/>
    <property type="match status" value="1"/>
</dbReference>
<accession>A0A850QXJ3</accession>
<keyword evidence="1" id="KW-0812">Transmembrane</keyword>
<keyword evidence="3" id="KW-1185">Reference proteome</keyword>
<reference evidence="2 3" key="1">
    <citation type="submission" date="2020-06" db="EMBL/GenBank/DDBJ databases">
        <authorList>
            <person name="Kang J."/>
        </authorList>
    </citation>
    <scope>NUCLEOTIDE SEQUENCE [LARGE SCALE GENOMIC DNA]</scope>
    <source>
        <strain evidence="2 3">DCY120</strain>
    </source>
</reference>
<dbReference type="Gene3D" id="1.20.1250.20">
    <property type="entry name" value="MFS general substrate transporter like domains"/>
    <property type="match status" value="1"/>
</dbReference>
<proteinExistence type="predicted"/>
<protein>
    <recommendedName>
        <fullName evidence="4">Major facilitator superfamily permease</fullName>
    </recommendedName>
</protein>
<feature type="transmembrane region" description="Helical" evidence="1">
    <location>
        <begin position="18"/>
        <end position="39"/>
    </location>
</feature>
<gene>
    <name evidence="2" type="ORF">HU830_05055</name>
</gene>
<evidence type="ECO:0000313" key="2">
    <source>
        <dbReference type="EMBL" id="NVY96534.1"/>
    </source>
</evidence>
<feature type="transmembrane region" description="Helical" evidence="1">
    <location>
        <begin position="228"/>
        <end position="244"/>
    </location>
</feature>
<evidence type="ECO:0000313" key="3">
    <source>
        <dbReference type="Proteomes" id="UP000563523"/>
    </source>
</evidence>
<evidence type="ECO:0000256" key="1">
    <source>
        <dbReference type="SAM" id="Phobius"/>
    </source>
</evidence>
<keyword evidence="1" id="KW-1133">Transmembrane helix</keyword>
<feature type="transmembrane region" description="Helical" evidence="1">
    <location>
        <begin position="166"/>
        <end position="187"/>
    </location>
</feature>
<feature type="transmembrane region" description="Helical" evidence="1">
    <location>
        <begin position="250"/>
        <end position="267"/>
    </location>
</feature>
<dbReference type="InterPro" id="IPR036259">
    <property type="entry name" value="MFS_trans_sf"/>
</dbReference>
<name>A0A850QXJ3_9LACO</name>
<evidence type="ECO:0008006" key="4">
    <source>
        <dbReference type="Google" id="ProtNLM"/>
    </source>
</evidence>
<feature type="transmembrane region" description="Helical" evidence="1">
    <location>
        <begin position="45"/>
        <end position="67"/>
    </location>
</feature>
<feature type="transmembrane region" description="Helical" evidence="1">
    <location>
        <begin position="111"/>
        <end position="128"/>
    </location>
</feature>
<feature type="transmembrane region" description="Helical" evidence="1">
    <location>
        <begin position="199"/>
        <end position="221"/>
    </location>
</feature>
<dbReference type="InterPro" id="IPR053160">
    <property type="entry name" value="MFS_DHA3_Transporter"/>
</dbReference>
<keyword evidence="1" id="KW-0472">Membrane</keyword>
<dbReference type="PANTHER" id="PTHR23530:SF1">
    <property type="entry name" value="PERMEASE, MAJOR FACILITATOR SUPERFAMILY-RELATED"/>
    <property type="match status" value="1"/>
</dbReference>
<dbReference type="SUPFAM" id="SSF103473">
    <property type="entry name" value="MFS general substrate transporter"/>
    <property type="match status" value="1"/>
</dbReference>
<comment type="caution">
    <text evidence="2">The sequence shown here is derived from an EMBL/GenBank/DDBJ whole genome shotgun (WGS) entry which is preliminary data.</text>
</comment>
<dbReference type="AlphaFoldDB" id="A0A850QXJ3"/>
<dbReference type="Proteomes" id="UP000563523">
    <property type="component" value="Unassembled WGS sequence"/>
</dbReference>